<feature type="region of interest" description="Disordered" evidence="1">
    <location>
        <begin position="85"/>
        <end position="113"/>
    </location>
</feature>
<comment type="caution">
    <text evidence="2">The sequence shown here is derived from an EMBL/GenBank/DDBJ whole genome shotgun (WGS) entry which is preliminary data.</text>
</comment>
<proteinExistence type="predicted"/>
<evidence type="ECO:0000256" key="1">
    <source>
        <dbReference type="SAM" id="MobiDB-lite"/>
    </source>
</evidence>
<gene>
    <name evidence="2" type="ORF">HJG59_008872</name>
</gene>
<evidence type="ECO:0000313" key="3">
    <source>
        <dbReference type="Proteomes" id="UP000550707"/>
    </source>
</evidence>
<reference evidence="2 3" key="1">
    <citation type="journal article" date="2020" name="Nature">
        <title>Six reference-quality genomes reveal evolution of bat adaptations.</title>
        <authorList>
            <person name="Jebb D."/>
            <person name="Huang Z."/>
            <person name="Pippel M."/>
            <person name="Hughes G.M."/>
            <person name="Lavrichenko K."/>
            <person name="Devanna P."/>
            <person name="Winkler S."/>
            <person name="Jermiin L.S."/>
            <person name="Skirmuntt E.C."/>
            <person name="Katzourakis A."/>
            <person name="Burkitt-Gray L."/>
            <person name="Ray D.A."/>
            <person name="Sullivan K.A.M."/>
            <person name="Roscito J.G."/>
            <person name="Kirilenko B.M."/>
            <person name="Davalos L.M."/>
            <person name="Corthals A.P."/>
            <person name="Power M.L."/>
            <person name="Jones G."/>
            <person name="Ransome R.D."/>
            <person name="Dechmann D.K.N."/>
            <person name="Locatelli A.G."/>
            <person name="Puechmaille S.J."/>
            <person name="Fedrigo O."/>
            <person name="Jarvis E.D."/>
            <person name="Hiller M."/>
            <person name="Vernes S.C."/>
            <person name="Myers E.W."/>
            <person name="Teeling E.C."/>
        </authorList>
    </citation>
    <scope>NUCLEOTIDE SEQUENCE [LARGE SCALE GENOMIC DNA]</scope>
    <source>
        <strain evidence="2">MMolMol1</strain>
        <tissue evidence="2">Muscle</tissue>
    </source>
</reference>
<dbReference type="EMBL" id="JACASF010000014">
    <property type="protein sequence ID" value="KAF6433810.1"/>
    <property type="molecule type" value="Genomic_DNA"/>
</dbReference>
<sequence length="138" mass="14403">MGDRGAFELLGRDGCQTHKQHPQRLARTKDRPQTTLCWTGSEDVLWWVLDCTSLEGSGCVCLWGAHGNAGTWVIFPPLPTPAAAQEAEAAPPLPPVVHLEGPDAELEACPPPAAAAAAALEPAAWAASPDLAEPPTPG</sequence>
<organism evidence="2 3">
    <name type="scientific">Molossus molossus</name>
    <name type="common">Pallas' mastiff bat</name>
    <name type="synonym">Vespertilio molossus</name>
    <dbReference type="NCBI Taxonomy" id="27622"/>
    <lineage>
        <taxon>Eukaryota</taxon>
        <taxon>Metazoa</taxon>
        <taxon>Chordata</taxon>
        <taxon>Craniata</taxon>
        <taxon>Vertebrata</taxon>
        <taxon>Euteleostomi</taxon>
        <taxon>Mammalia</taxon>
        <taxon>Eutheria</taxon>
        <taxon>Laurasiatheria</taxon>
        <taxon>Chiroptera</taxon>
        <taxon>Yangochiroptera</taxon>
        <taxon>Molossidae</taxon>
        <taxon>Molossus</taxon>
    </lineage>
</organism>
<name>A0A7J8EEL6_MOLMO</name>
<protein>
    <submittedName>
        <fullName evidence="2">Uncharacterized protein</fullName>
    </submittedName>
</protein>
<keyword evidence="3" id="KW-1185">Reference proteome</keyword>
<accession>A0A7J8EEL6</accession>
<dbReference type="AlphaFoldDB" id="A0A7J8EEL6"/>
<dbReference type="Proteomes" id="UP000550707">
    <property type="component" value="Unassembled WGS sequence"/>
</dbReference>
<evidence type="ECO:0000313" key="2">
    <source>
        <dbReference type="EMBL" id="KAF6433810.1"/>
    </source>
</evidence>
<dbReference type="InParanoid" id="A0A7J8EEL6"/>
<feature type="region of interest" description="Disordered" evidence="1">
    <location>
        <begin position="119"/>
        <end position="138"/>
    </location>
</feature>